<comment type="caution">
    <text evidence="2">The sequence shown here is derived from an EMBL/GenBank/DDBJ whole genome shotgun (WGS) entry which is preliminary data.</text>
</comment>
<sequence>MKREFSFWEREEWLKSPDLLVVGAGIVGASAALFYKEKNPDHDVIVVDKGFAPEGASTRNAGFACVGSVSEHLADLEIAGEETVMNRIERRWNGLKRLKSTMGEEAIGYESVGGHEIFTDDQLFEQCRNKVNWLNQKLAEKIGEAEVYSVKEFEGYPAIFNRLEGAINSGLLMRSLHQKLAEAGVRVLWNSKVSSVEPNRVEFEEGVVLTPKKILSAVNGFTSNIIDKPIQPARGFVIVTEPIEDFKWRGTFHHDRGYVYFRNVGDRLLLGGARNLAKEEETTDQFGVNPKIKEYLYGFANDVLKLPSNWKVDIEWSGIMGMTENKEPILEQVESGLFVAAGLSGMGIAVGMEVASQAVNLIEND</sequence>
<reference evidence="2 3" key="1">
    <citation type="submission" date="2017-11" db="EMBL/GenBank/DDBJ databases">
        <title>Rhodohalobacter 15182 sp. nov., isolated from a salt lake.</title>
        <authorList>
            <person name="Han S."/>
        </authorList>
    </citation>
    <scope>NUCLEOTIDE SEQUENCE [LARGE SCALE GENOMIC DNA]</scope>
    <source>
        <strain evidence="2 3">15182</strain>
    </source>
</reference>
<dbReference type="InterPro" id="IPR006076">
    <property type="entry name" value="FAD-dep_OxRdtase"/>
</dbReference>
<dbReference type="Gene3D" id="3.30.9.10">
    <property type="entry name" value="D-Amino Acid Oxidase, subunit A, domain 2"/>
    <property type="match status" value="1"/>
</dbReference>
<dbReference type="EMBL" id="PISP01000003">
    <property type="protein sequence ID" value="PKD43046.1"/>
    <property type="molecule type" value="Genomic_DNA"/>
</dbReference>
<keyword evidence="3" id="KW-1185">Reference proteome</keyword>
<dbReference type="SUPFAM" id="SSF51971">
    <property type="entry name" value="Nucleotide-binding domain"/>
    <property type="match status" value="1"/>
</dbReference>
<gene>
    <name evidence="2" type="ORF">CWD77_10445</name>
</gene>
<dbReference type="PANTHER" id="PTHR13847:SF281">
    <property type="entry name" value="FAD DEPENDENT OXIDOREDUCTASE DOMAIN-CONTAINING PROTEIN"/>
    <property type="match status" value="1"/>
</dbReference>
<accession>A0A2N0VFT1</accession>
<dbReference type="AlphaFoldDB" id="A0A2N0VFT1"/>
<dbReference type="InterPro" id="IPR036188">
    <property type="entry name" value="FAD/NAD-bd_sf"/>
</dbReference>
<evidence type="ECO:0000259" key="1">
    <source>
        <dbReference type="Pfam" id="PF01266"/>
    </source>
</evidence>
<dbReference type="Pfam" id="PF01266">
    <property type="entry name" value="DAO"/>
    <property type="match status" value="1"/>
</dbReference>
<dbReference type="OrthoDB" id="1491488at2"/>
<dbReference type="PANTHER" id="PTHR13847">
    <property type="entry name" value="SARCOSINE DEHYDROGENASE-RELATED"/>
    <property type="match status" value="1"/>
</dbReference>
<proteinExistence type="predicted"/>
<evidence type="ECO:0000313" key="3">
    <source>
        <dbReference type="Proteomes" id="UP000233398"/>
    </source>
</evidence>
<organism evidence="2 3">
    <name type="scientific">Rhodohalobacter barkolensis</name>
    <dbReference type="NCBI Taxonomy" id="2053187"/>
    <lineage>
        <taxon>Bacteria</taxon>
        <taxon>Pseudomonadati</taxon>
        <taxon>Balneolota</taxon>
        <taxon>Balneolia</taxon>
        <taxon>Balneolales</taxon>
        <taxon>Balneolaceae</taxon>
        <taxon>Rhodohalobacter</taxon>
    </lineage>
</organism>
<dbReference type="RefSeq" id="WP_101073521.1">
    <property type="nucleotide sequence ID" value="NZ_PISP01000003.1"/>
</dbReference>
<feature type="domain" description="FAD dependent oxidoreductase" evidence="1">
    <location>
        <begin position="18"/>
        <end position="355"/>
    </location>
</feature>
<dbReference type="Gene3D" id="3.50.50.60">
    <property type="entry name" value="FAD/NAD(P)-binding domain"/>
    <property type="match status" value="1"/>
</dbReference>
<name>A0A2N0VFT1_9BACT</name>
<dbReference type="GO" id="GO:0005737">
    <property type="term" value="C:cytoplasm"/>
    <property type="evidence" value="ECO:0007669"/>
    <property type="project" value="TreeGrafter"/>
</dbReference>
<evidence type="ECO:0000313" key="2">
    <source>
        <dbReference type="EMBL" id="PKD43046.1"/>
    </source>
</evidence>
<protein>
    <submittedName>
        <fullName evidence="2">FAD-dependent oxidoreductase</fullName>
    </submittedName>
</protein>
<dbReference type="Proteomes" id="UP000233398">
    <property type="component" value="Unassembled WGS sequence"/>
</dbReference>